<evidence type="ECO:0000313" key="1">
    <source>
        <dbReference type="EMBL" id="AEV55734.1"/>
    </source>
</evidence>
<geneLocation type="mitochondrion" evidence="1"/>
<proteinExistence type="predicted"/>
<reference evidence="1" key="1">
    <citation type="journal article" date="2012" name="PLoS ONE">
        <title>The Mitochondrial Genome of the Lycophyte Huperzia squarrosa: The Most Archaic Form in Vascular Plants.</title>
        <authorList>
            <person name="Liu Y."/>
            <person name="Wang B."/>
            <person name="Cui P."/>
            <person name="Li L."/>
            <person name="Xue J.Y."/>
            <person name="Yu J."/>
            <person name="Qiu Y.L."/>
        </authorList>
    </citation>
    <scope>NUCLEOTIDE SEQUENCE</scope>
</reference>
<dbReference type="AlphaFoldDB" id="H9M827"/>
<accession>H9M827</accession>
<dbReference type="EMBL" id="JQ002659">
    <property type="protein sequence ID" value="AEV55734.1"/>
    <property type="molecule type" value="Genomic_DNA"/>
</dbReference>
<gene>
    <name evidence="1" type="primary">ORF107_2</name>
    <name evidence="1" type="ORF">HusqMp16</name>
</gene>
<keyword evidence="1" id="KW-0496">Mitochondrion</keyword>
<organism evidence="1">
    <name type="scientific">Phlegmariurus squarrosus</name>
    <name type="common">Rock tassel fern</name>
    <name type="synonym">Lycopodium squarrosum</name>
    <dbReference type="NCBI Taxonomy" id="73615"/>
    <lineage>
        <taxon>Eukaryota</taxon>
        <taxon>Viridiplantae</taxon>
        <taxon>Streptophyta</taxon>
        <taxon>Embryophyta</taxon>
        <taxon>Tracheophyta</taxon>
        <taxon>Lycopodiopsida</taxon>
        <taxon>Lycopodiales</taxon>
        <taxon>Lycopodiaceae</taxon>
        <taxon>Huperzioideae</taxon>
        <taxon>Phlegmariurus</taxon>
    </lineage>
</organism>
<dbReference type="GeneID" id="12354542"/>
<protein>
    <submittedName>
        <fullName evidence="1">Uncharacterized protein</fullName>
    </submittedName>
</protein>
<name>H9M827_PHLSQ</name>
<sequence length="107" mass="12026">MNLMCSVSGYKSKMRQCRGMVRSCLGGIILSFCRVIKLIHARGNGLHYLSKIREEIEFTRALPLSRKSALSSLAEVLKPRLFQVEVLRFLLPPSKCPEGGRKAVEGY</sequence>
<dbReference type="RefSeq" id="YP_006234259.1">
    <property type="nucleotide sequence ID" value="NC_017755.1"/>
</dbReference>